<evidence type="ECO:0008006" key="3">
    <source>
        <dbReference type="Google" id="ProtNLM"/>
    </source>
</evidence>
<evidence type="ECO:0000313" key="1">
    <source>
        <dbReference type="EMBL" id="CAF1327659.1"/>
    </source>
</evidence>
<dbReference type="OrthoDB" id="9997241at2759"/>
<protein>
    <recommendedName>
        <fullName evidence="3">S-adenosyl-L-homocysteine hydrolase NAD binding domain-containing protein</fullName>
    </recommendedName>
</protein>
<dbReference type="AlphaFoldDB" id="A0A815FMS3"/>
<dbReference type="InterPro" id="IPR036291">
    <property type="entry name" value="NAD(P)-bd_dom_sf"/>
</dbReference>
<evidence type="ECO:0000313" key="2">
    <source>
        <dbReference type="Proteomes" id="UP000663891"/>
    </source>
</evidence>
<gene>
    <name evidence="1" type="ORF">VCS650_LOCUS32502</name>
</gene>
<organism evidence="1 2">
    <name type="scientific">Adineta steineri</name>
    <dbReference type="NCBI Taxonomy" id="433720"/>
    <lineage>
        <taxon>Eukaryota</taxon>
        <taxon>Metazoa</taxon>
        <taxon>Spiralia</taxon>
        <taxon>Gnathifera</taxon>
        <taxon>Rotifera</taxon>
        <taxon>Eurotatoria</taxon>
        <taxon>Bdelloidea</taxon>
        <taxon>Adinetida</taxon>
        <taxon>Adinetidae</taxon>
        <taxon>Adineta</taxon>
    </lineage>
</organism>
<dbReference type="EMBL" id="CAJNON010000592">
    <property type="protein sequence ID" value="CAF1327659.1"/>
    <property type="molecule type" value="Genomic_DNA"/>
</dbReference>
<name>A0A815FMS3_9BILA</name>
<reference evidence="1" key="1">
    <citation type="submission" date="2021-02" db="EMBL/GenBank/DDBJ databases">
        <authorList>
            <person name="Nowell W R."/>
        </authorList>
    </citation>
    <scope>NUCLEOTIDE SEQUENCE</scope>
</reference>
<dbReference type="SUPFAM" id="SSF51735">
    <property type="entry name" value="NAD(P)-binding Rossmann-fold domains"/>
    <property type="match status" value="1"/>
</dbReference>
<comment type="caution">
    <text evidence="1">The sequence shown here is derived from an EMBL/GenBank/DDBJ whole genome shotgun (WGS) entry which is preliminary data.</text>
</comment>
<sequence length="505" mass="57610">MRLINIQLRLTSKLLKRFHSSGHIPFEKRVPQECIRLSNVPLLSSIVKSYSKMKPMKNYTILNIQHELGDISAQVEALIVLGALPNDLYFLPPAYSHNKQFELFISKHFQVPKENFFESSSYRLRYNYDKYRLLNVIFHLNKMVQMELLKKRNKENSLLVLDDGGCFSESLSILFDIDEDKLNLDELIQNVPSSLKISKSDIKLILSYFKSIEIRLVEQTSRGLFKYQDQINISSALRKLGISMIDVASSQPKKILEPSLIAEASLNMLSYLFYDATKNLKIPKPSKFDKCLLLGYGSIGQAIAYALTHKGDLGMFAKDSVKISDIDLDKQKLAENDGFQLFDQWNSKDQFNYVIGCAGRCSFPISCLSLVRNNSYLISVSSAAIEFPFNEMIQYALLNNDIKINVSNTEINRLDDKNIHQNITFIIENNKSLTVVNGGMPITFLGVLNPAIPEKFDITISLMIAASIQATFTKQENNQQNRIIPLDSNYSKFIFDWFSNNKHNA</sequence>
<dbReference type="Proteomes" id="UP000663891">
    <property type="component" value="Unassembled WGS sequence"/>
</dbReference>
<proteinExistence type="predicted"/>
<accession>A0A815FMS3</accession>